<proteinExistence type="predicted"/>
<dbReference type="EMBL" id="JAYXNZ010000002">
    <property type="protein sequence ID" value="MEC7051396.1"/>
    <property type="molecule type" value="Genomic_DNA"/>
</dbReference>
<keyword evidence="2" id="KW-1185">Reference proteome</keyword>
<organism evidence="1 2">
    <name type="scientific">Streptomyces violaceochromogenes</name>
    <dbReference type="NCBI Taxonomy" id="67377"/>
    <lineage>
        <taxon>Bacteria</taxon>
        <taxon>Bacillati</taxon>
        <taxon>Actinomycetota</taxon>
        <taxon>Actinomycetes</taxon>
        <taxon>Kitasatosporales</taxon>
        <taxon>Streptomycetaceae</taxon>
        <taxon>Streptomyces</taxon>
    </lineage>
</organism>
<gene>
    <name evidence="1" type="ORF">RFN57_03625</name>
</gene>
<evidence type="ECO:0000313" key="1">
    <source>
        <dbReference type="EMBL" id="MEC7051396.1"/>
    </source>
</evidence>
<protein>
    <submittedName>
        <fullName evidence="1">Uncharacterized protein</fullName>
    </submittedName>
</protein>
<comment type="caution">
    <text evidence="1">The sequence shown here is derived from an EMBL/GenBank/DDBJ whole genome shotgun (WGS) entry which is preliminary data.</text>
</comment>
<name>A0ABU6LPH3_9ACTN</name>
<accession>A0ABU6LPH3</accession>
<evidence type="ECO:0000313" key="2">
    <source>
        <dbReference type="Proteomes" id="UP001353952"/>
    </source>
</evidence>
<dbReference type="RefSeq" id="WP_191848607.1">
    <property type="nucleotide sequence ID" value="NZ_BMUO01000015.1"/>
</dbReference>
<reference evidence="1 2" key="1">
    <citation type="submission" date="2024-01" db="EMBL/GenBank/DDBJ databases">
        <title>Genome analysis.</title>
        <authorList>
            <person name="Zhang K."/>
        </authorList>
    </citation>
    <scope>NUCLEOTIDE SEQUENCE [LARGE SCALE GENOMIC DNA]</scope>
    <source>
        <strain evidence="1 2">CGMCC 4.1753</strain>
    </source>
</reference>
<dbReference type="Proteomes" id="UP001353952">
    <property type="component" value="Unassembled WGS sequence"/>
</dbReference>
<sequence length="58" mass="6321">MSAPPVDRAPLSAECTLALRPGYRGLHRECRQTRDVPLPHGRGLLLQRRCGCGCHGKG</sequence>